<accession>A0ABW6AP84</accession>
<protein>
    <recommendedName>
        <fullName evidence="3">DUF600 family protein</fullName>
    </recommendedName>
</protein>
<organism evidence="1 2">
    <name type="scientific">Spirosoma flavum</name>
    <dbReference type="NCBI Taxonomy" id="2048557"/>
    <lineage>
        <taxon>Bacteria</taxon>
        <taxon>Pseudomonadati</taxon>
        <taxon>Bacteroidota</taxon>
        <taxon>Cytophagia</taxon>
        <taxon>Cytophagales</taxon>
        <taxon>Cytophagaceae</taxon>
        <taxon>Spirosoma</taxon>
    </lineage>
</organism>
<dbReference type="EMBL" id="JBHUOM010000019">
    <property type="protein sequence ID" value="MFD2935963.1"/>
    <property type="molecule type" value="Genomic_DNA"/>
</dbReference>
<dbReference type="InterPro" id="IPR036170">
    <property type="entry name" value="YezG-like_sf"/>
</dbReference>
<keyword evidence="2" id="KW-1185">Reference proteome</keyword>
<sequence length="136" mass="15496">MRTETIYELLTTAIHEVITEPWTIAELNIQYLVSSKEAECDGTYLDASGEVQILSTEFPDEVIEALPELFTNRANEGQSPANSLQITISFEGRIAVDYDWDQELQDEDEHFIKGGTVKEWVQIRKEKYGLSPEPLD</sequence>
<comment type="caution">
    <text evidence="1">The sequence shown here is derived from an EMBL/GenBank/DDBJ whole genome shotgun (WGS) entry which is preliminary data.</text>
</comment>
<evidence type="ECO:0008006" key="3">
    <source>
        <dbReference type="Google" id="ProtNLM"/>
    </source>
</evidence>
<gene>
    <name evidence="1" type="ORF">ACFS25_19435</name>
</gene>
<dbReference type="RefSeq" id="WP_381504312.1">
    <property type="nucleotide sequence ID" value="NZ_JBHUOM010000019.1"/>
</dbReference>
<dbReference type="Proteomes" id="UP001597512">
    <property type="component" value="Unassembled WGS sequence"/>
</dbReference>
<evidence type="ECO:0000313" key="2">
    <source>
        <dbReference type="Proteomes" id="UP001597512"/>
    </source>
</evidence>
<evidence type="ECO:0000313" key="1">
    <source>
        <dbReference type="EMBL" id="MFD2935963.1"/>
    </source>
</evidence>
<dbReference type="SUPFAM" id="SSF160424">
    <property type="entry name" value="BH3703-like"/>
    <property type="match status" value="1"/>
</dbReference>
<name>A0ABW6AP84_9BACT</name>
<reference evidence="2" key="1">
    <citation type="journal article" date="2019" name="Int. J. Syst. Evol. Microbiol.">
        <title>The Global Catalogue of Microorganisms (GCM) 10K type strain sequencing project: providing services to taxonomists for standard genome sequencing and annotation.</title>
        <authorList>
            <consortium name="The Broad Institute Genomics Platform"/>
            <consortium name="The Broad Institute Genome Sequencing Center for Infectious Disease"/>
            <person name="Wu L."/>
            <person name="Ma J."/>
        </authorList>
    </citation>
    <scope>NUCLEOTIDE SEQUENCE [LARGE SCALE GENOMIC DNA]</scope>
    <source>
        <strain evidence="2">KCTC 52490</strain>
    </source>
</reference>
<proteinExistence type="predicted"/>